<feature type="transmembrane region" description="Helical" evidence="7">
    <location>
        <begin position="625"/>
        <end position="648"/>
    </location>
</feature>
<proteinExistence type="predicted"/>
<dbReference type="InterPro" id="IPR002110">
    <property type="entry name" value="Ankyrin_rpt"/>
</dbReference>
<evidence type="ECO:0000256" key="5">
    <source>
        <dbReference type="ARBA" id="ARBA00023065"/>
    </source>
</evidence>
<evidence type="ECO:0000313" key="8">
    <source>
        <dbReference type="EMBL" id="KAJ3659876.1"/>
    </source>
</evidence>
<sequence length="801" mass="93299">MSDQEGVLLEMEEISPPKAEINTQDNRKYFKILRKVMSACRPNNIDFNKIEFLKQKYGVLKSVQVLDVADKEYIRNLESASGKKQFIEEVRLGLLNKFYEICEQCESDKSDLLFFAAASCQEKKLIEIISTSSGEILNQPRYCDSVLVFTLKYGNASGEKFFDCIGRLIDAEVDINKPDFNGKIALHRAIFMWKASKEAKLRSKLETLIKKFMQKGVCWNFLDEQTKTVIEEISKENYPKLETAQDENLNKSNTVNQLFYWIGGEKIREFLQFKNIRENVGCDNGEFTLLQFACKKSGKMYPVVKFLLKNGADPNQTTKLYHQHPLEIAAQHRHKQIFMEILKNKKLVITEEIFNQFVRWGSKALIFKYFEMLLESDKLDSYFNGGSGNTPLHYAAYFNCRKSIHKILNRPENLLLARNETGQSVLDIVSDKALEAHFDDCLVLERRTDFALENCKMRFCFKSLISTQNNRSNEVGVLLNISENKNLERLVTHPLINIFLELKWFKVELYYWVILVLQFYLFLNLSAYFYLLTDSMNNLCFCVFFLTLNTVLKLIFIIISLIKTRRLNCHYILELILISTLVVGIFLHILRIFAFAEMSILLLLTAGYHPKIAKWTVILKQSFKILAIQLAFFSLVIAALVMSFNLLAKDKKYNCFESISKLLFETQTTGESGYDGNFYFHVVLGCIFFVFTIFIVMVMVNFWITVAINTANTVENNAEINAFKNVITFINYIETDFYCNFMRIFLPSPYIFTNNNKKYEIDFYMNKKNQFGNDKTLPGRLTEDCIIKIKAFWSKSKRHFK</sequence>
<evidence type="ECO:0000256" key="2">
    <source>
        <dbReference type="ARBA" id="ARBA00022606"/>
    </source>
</evidence>
<evidence type="ECO:0000256" key="1">
    <source>
        <dbReference type="ARBA" id="ARBA00022448"/>
    </source>
</evidence>
<keyword evidence="7" id="KW-0472">Membrane</keyword>
<dbReference type="SMART" id="SM00248">
    <property type="entry name" value="ANK"/>
    <property type="match status" value="4"/>
</dbReference>
<keyword evidence="7" id="KW-1133">Transmembrane helix</keyword>
<name>A0AA38ITB7_9CUCU</name>
<keyword evidence="2" id="KW-0716">Sensory transduction</keyword>
<dbReference type="InterPro" id="IPR052076">
    <property type="entry name" value="TRP_cation_channel"/>
</dbReference>
<keyword evidence="3" id="KW-0677">Repeat</keyword>
<reference evidence="8" key="1">
    <citation type="journal article" date="2023" name="G3 (Bethesda)">
        <title>Whole genome assemblies of Zophobas morio and Tenebrio molitor.</title>
        <authorList>
            <person name="Kaur S."/>
            <person name="Stinson S.A."/>
            <person name="diCenzo G.C."/>
        </authorList>
    </citation>
    <scope>NUCLEOTIDE SEQUENCE</scope>
    <source>
        <strain evidence="8">QUZm001</strain>
    </source>
</reference>
<gene>
    <name evidence="8" type="ORF">Zmor_011539</name>
</gene>
<dbReference type="PANTHER" id="PTHR47143:SF4">
    <property type="entry name" value="TRANSIENT RECEPTOR POTENTIAL CATION CHANNEL PROTEIN PAINLESS"/>
    <property type="match status" value="1"/>
</dbReference>
<dbReference type="Proteomes" id="UP001168821">
    <property type="component" value="Unassembled WGS sequence"/>
</dbReference>
<evidence type="ECO:0000313" key="9">
    <source>
        <dbReference type="Proteomes" id="UP001168821"/>
    </source>
</evidence>
<keyword evidence="7" id="KW-0812">Transmembrane</keyword>
<feature type="transmembrane region" description="Helical" evidence="7">
    <location>
        <begin position="571"/>
        <end position="604"/>
    </location>
</feature>
<keyword evidence="5" id="KW-0406">Ion transport</keyword>
<evidence type="ECO:0000256" key="4">
    <source>
        <dbReference type="ARBA" id="ARBA00023043"/>
    </source>
</evidence>
<dbReference type="Pfam" id="PF12796">
    <property type="entry name" value="Ank_2"/>
    <property type="match status" value="1"/>
</dbReference>
<evidence type="ECO:0008006" key="10">
    <source>
        <dbReference type="Google" id="ProtNLM"/>
    </source>
</evidence>
<keyword evidence="1" id="KW-0813">Transport</keyword>
<dbReference type="GO" id="GO:0022857">
    <property type="term" value="F:transmembrane transporter activity"/>
    <property type="evidence" value="ECO:0007669"/>
    <property type="project" value="TreeGrafter"/>
</dbReference>
<dbReference type="InterPro" id="IPR036770">
    <property type="entry name" value="Ankyrin_rpt-contain_sf"/>
</dbReference>
<dbReference type="EMBL" id="JALNTZ010000003">
    <property type="protein sequence ID" value="KAJ3659876.1"/>
    <property type="molecule type" value="Genomic_DNA"/>
</dbReference>
<keyword evidence="9" id="KW-1185">Reference proteome</keyword>
<accession>A0AA38ITB7</accession>
<feature type="transmembrane region" description="Helical" evidence="7">
    <location>
        <begin position="678"/>
        <end position="704"/>
    </location>
</feature>
<dbReference type="AlphaFoldDB" id="A0AA38ITB7"/>
<organism evidence="8 9">
    <name type="scientific">Zophobas morio</name>
    <dbReference type="NCBI Taxonomy" id="2755281"/>
    <lineage>
        <taxon>Eukaryota</taxon>
        <taxon>Metazoa</taxon>
        <taxon>Ecdysozoa</taxon>
        <taxon>Arthropoda</taxon>
        <taxon>Hexapoda</taxon>
        <taxon>Insecta</taxon>
        <taxon>Pterygota</taxon>
        <taxon>Neoptera</taxon>
        <taxon>Endopterygota</taxon>
        <taxon>Coleoptera</taxon>
        <taxon>Polyphaga</taxon>
        <taxon>Cucujiformia</taxon>
        <taxon>Tenebrionidae</taxon>
        <taxon>Zophobas</taxon>
    </lineage>
</organism>
<comment type="caution">
    <text evidence="8">The sequence shown here is derived from an EMBL/GenBank/DDBJ whole genome shotgun (WGS) entry which is preliminary data.</text>
</comment>
<evidence type="ECO:0000256" key="6">
    <source>
        <dbReference type="ARBA" id="ARBA00023303"/>
    </source>
</evidence>
<protein>
    <recommendedName>
        <fullName evidence="10">Ion transport domain-containing protein</fullName>
    </recommendedName>
</protein>
<dbReference type="GO" id="GO:0034220">
    <property type="term" value="P:monoatomic ion transmembrane transport"/>
    <property type="evidence" value="ECO:0007669"/>
    <property type="project" value="UniProtKB-KW"/>
</dbReference>
<dbReference type="Gene3D" id="1.25.40.20">
    <property type="entry name" value="Ankyrin repeat-containing domain"/>
    <property type="match status" value="2"/>
</dbReference>
<dbReference type="PANTHER" id="PTHR47143">
    <property type="entry name" value="TRANSIENT RECEPTOR POTENTIAL CATION CHANNEL PROTEIN PAINLESS"/>
    <property type="match status" value="1"/>
</dbReference>
<dbReference type="GO" id="GO:1902495">
    <property type="term" value="C:transmembrane transporter complex"/>
    <property type="evidence" value="ECO:0007669"/>
    <property type="project" value="TreeGrafter"/>
</dbReference>
<evidence type="ECO:0000256" key="3">
    <source>
        <dbReference type="ARBA" id="ARBA00022737"/>
    </source>
</evidence>
<feature type="transmembrane region" description="Helical" evidence="7">
    <location>
        <begin position="539"/>
        <end position="559"/>
    </location>
</feature>
<evidence type="ECO:0000256" key="7">
    <source>
        <dbReference type="SAM" id="Phobius"/>
    </source>
</evidence>
<keyword evidence="6" id="KW-0407">Ion channel</keyword>
<dbReference type="SUPFAM" id="SSF48403">
    <property type="entry name" value="Ankyrin repeat"/>
    <property type="match status" value="1"/>
</dbReference>
<keyword evidence="4" id="KW-0040">ANK repeat</keyword>
<feature type="transmembrane region" description="Helical" evidence="7">
    <location>
        <begin position="509"/>
        <end position="532"/>
    </location>
</feature>